<name>A0ACC3SJ49_9PEZI</name>
<dbReference type="EMBL" id="JAMKPW020000008">
    <property type="protein sequence ID" value="KAK8215343.1"/>
    <property type="molecule type" value="Genomic_DNA"/>
</dbReference>
<comment type="caution">
    <text evidence="1">The sequence shown here is derived from an EMBL/GenBank/DDBJ whole genome shotgun (WGS) entry which is preliminary data.</text>
</comment>
<accession>A0ACC3SJ49</accession>
<reference evidence="1" key="1">
    <citation type="submission" date="2024-02" db="EMBL/GenBank/DDBJ databases">
        <title>Metagenome Assembled Genome of Zalaria obscura JY119.</title>
        <authorList>
            <person name="Vighnesh L."/>
            <person name="Jagadeeshwari U."/>
            <person name="Venkata Ramana C."/>
            <person name="Sasikala C."/>
        </authorList>
    </citation>
    <scope>NUCLEOTIDE SEQUENCE</scope>
    <source>
        <strain evidence="1">JY119</strain>
    </source>
</reference>
<evidence type="ECO:0000313" key="2">
    <source>
        <dbReference type="Proteomes" id="UP001320706"/>
    </source>
</evidence>
<gene>
    <name evidence="1" type="ORF">M8818_001964</name>
</gene>
<keyword evidence="2" id="KW-1185">Reference proteome</keyword>
<proteinExistence type="predicted"/>
<protein>
    <submittedName>
        <fullName evidence="1">Uncharacterized protein</fullName>
    </submittedName>
</protein>
<evidence type="ECO:0000313" key="1">
    <source>
        <dbReference type="EMBL" id="KAK8215343.1"/>
    </source>
</evidence>
<dbReference type="Proteomes" id="UP001320706">
    <property type="component" value="Unassembled WGS sequence"/>
</dbReference>
<organism evidence="1 2">
    <name type="scientific">Zalaria obscura</name>
    <dbReference type="NCBI Taxonomy" id="2024903"/>
    <lineage>
        <taxon>Eukaryota</taxon>
        <taxon>Fungi</taxon>
        <taxon>Dikarya</taxon>
        <taxon>Ascomycota</taxon>
        <taxon>Pezizomycotina</taxon>
        <taxon>Dothideomycetes</taxon>
        <taxon>Dothideomycetidae</taxon>
        <taxon>Dothideales</taxon>
        <taxon>Zalariaceae</taxon>
        <taxon>Zalaria</taxon>
    </lineage>
</organism>
<sequence length="1157" mass="124728">MSASDGARHISDSFFCAKLQIGCPSEGWFSYSTTPLVSVLYERRYVVRISTYSTPSNARLIWPSSHSPTHAPISLNSPKTDQTLRRHKNAQNDISRLFQAKLAIHSISNMSTASFTSRVKPLATKFVRLHLASSPGKLHRPGRAESIHHHANQLTIDAQTAMDVPSYGKGAQGDDGGSGVAKHHAAAHGTSTAANLPQQPPTATYASSKFRQIYSPSSGFQYQPQTSQPTVLPVRSPMAPGFYAPPTGTEPFPPFVNPPHLTYPDPPVLPSTLRRLDPVGHGAGGASSASLAGYHDIPEMPPFTQNQAAGPEPAGRRTYGTETLRGLRATASTALPNVTSWEAYDLFRKNQVNSPPETAPVGPAAVQPTDWARVARAFPSGLCILGLGADAASDARPEGALGNYNESASDDGGVTVLQAPIGTKPKAATQPLPSTEFGMQIGQSAPRRILEPIGHGRGQKEQTHGQIPIGYQHPSDGQSMPQTSTSYASHHTTDTPYTNTSNPWTPDLASTSDATSPPSSTTASFSSQLVPYQPEAPRVHPKERPPVWEERSHPRSFKTKRMSGELFEEPFEGAFDILGTLNPDCYQLPWGSKVICIKAQRVENVLLSLKNGVWCVPQAVQARILQVFNAKMGDERVLLLFSVPGSKHFCGVAEMQGYEADMFTDFWLNGESFQGAMLVRWQFCKLVPYDSVKYVDAEHNGEGVTQMWNGMVYKEPIDRALMRAYVEAPHMENLLAKPENGYCLHDRNVYRSSQFGQQGNGRRGNQPQRREPPGPVRPFDQPRPGFSQHRSAVQQERVQDEDKTLTPLLYGGHGRYGRLRVEEDGSVQAPPKFDVSKVPTGPRSAPKMQMVSIPAYVYDDGSYTPASPDRVAHSPFAVGPGQASPAVQSPMNMLKPAGSFSSSSSSSQDLHTLAQVPVNGGRIVGATNFTHHLPPKNFHPRHVPLQRGLGRGRIGAAKSSPGVSKPMDASKNSGPGPVQFGRPAVTPSSSQRSKSDDAITSPSVHSVSGSGLRAVAMVHGQHSSERGDTSAHGITHRLQSLNPWSPTKQQNTSQTSLNAAATPVSRTPLQNTFTRASGKTQGASNNGSAQSTGTGTPTTLKATSSRPSSQRSRYGLTAGKSSFDIRTEKWVGDLIGSPTPAKARPAEDDRKEGLRLD</sequence>